<evidence type="ECO:0000256" key="1">
    <source>
        <dbReference type="ARBA" id="ARBA00004370"/>
    </source>
</evidence>
<dbReference type="InterPro" id="IPR002994">
    <property type="entry name" value="Surf1/Shy1"/>
</dbReference>
<dbReference type="AlphaFoldDB" id="A0A2P7QGG5"/>
<dbReference type="CDD" id="cd06662">
    <property type="entry name" value="SURF1"/>
    <property type="match status" value="1"/>
</dbReference>
<comment type="subcellular location">
    <subcellularLocation>
        <location evidence="6">Cell membrane</location>
        <topology evidence="6">Multi-pass membrane protein</topology>
    </subcellularLocation>
    <subcellularLocation>
        <location evidence="1">Membrane</location>
    </subcellularLocation>
</comment>
<evidence type="ECO:0000256" key="4">
    <source>
        <dbReference type="ARBA" id="ARBA00022989"/>
    </source>
</evidence>
<dbReference type="PANTHER" id="PTHR23427:SF2">
    <property type="entry name" value="SURFEIT LOCUS PROTEIN 1"/>
    <property type="match status" value="1"/>
</dbReference>
<keyword evidence="5 6" id="KW-0472">Membrane</keyword>
<evidence type="ECO:0000256" key="2">
    <source>
        <dbReference type="ARBA" id="ARBA00007165"/>
    </source>
</evidence>
<name>A0A2P7QGG5_9SPHN</name>
<proteinExistence type="inferred from homology"/>
<evidence type="ECO:0000313" key="7">
    <source>
        <dbReference type="EMBL" id="PSJ37033.1"/>
    </source>
</evidence>
<keyword evidence="6" id="KW-1003">Cell membrane</keyword>
<keyword evidence="8" id="KW-1185">Reference proteome</keyword>
<evidence type="ECO:0000256" key="5">
    <source>
        <dbReference type="ARBA" id="ARBA00023136"/>
    </source>
</evidence>
<dbReference type="PROSITE" id="PS50895">
    <property type="entry name" value="SURF1"/>
    <property type="match status" value="1"/>
</dbReference>
<reference evidence="7 8" key="1">
    <citation type="submission" date="2018-03" db="EMBL/GenBank/DDBJ databases">
        <title>The draft genome of Sphingosinicella sp. GL-C-18.</title>
        <authorList>
            <person name="Liu L."/>
            <person name="Li L."/>
            <person name="Liang L."/>
            <person name="Zhang X."/>
            <person name="Wang T."/>
        </authorList>
    </citation>
    <scope>NUCLEOTIDE SEQUENCE [LARGE SCALE GENOMIC DNA]</scope>
    <source>
        <strain evidence="7 8">GL-C-18</strain>
    </source>
</reference>
<organism evidence="7 8">
    <name type="scientific">Allosphingosinicella deserti</name>
    <dbReference type="NCBI Taxonomy" id="2116704"/>
    <lineage>
        <taxon>Bacteria</taxon>
        <taxon>Pseudomonadati</taxon>
        <taxon>Pseudomonadota</taxon>
        <taxon>Alphaproteobacteria</taxon>
        <taxon>Sphingomonadales</taxon>
        <taxon>Sphingomonadaceae</taxon>
        <taxon>Allosphingosinicella</taxon>
    </lineage>
</organism>
<comment type="similarity">
    <text evidence="2 6">Belongs to the SURF1 family.</text>
</comment>
<dbReference type="GO" id="GO:0005886">
    <property type="term" value="C:plasma membrane"/>
    <property type="evidence" value="ECO:0007669"/>
    <property type="project" value="UniProtKB-SubCell"/>
</dbReference>
<sequence>MMRWPILPTALVAAAVATMTGLGVWQLERLQWKQGLIAQLEANRGKPPVAWPAVAPADGSLLYRRANGFCLQPVAWRATAGRNLQDQPGWSHIASCRTGGAEGPGMQVDVGWSKAGEAPAWRGGVVEGVIVPDSQHRIRLVATNSPAGLPPSRPGLPSEMPNNHLFYALQWFFFAIAAAVIYVLALRKRQQGTAAAGPAVVDEKEDGTA</sequence>
<feature type="transmembrane region" description="Helical" evidence="6">
    <location>
        <begin position="165"/>
        <end position="185"/>
    </location>
</feature>
<keyword evidence="3 6" id="KW-0812">Transmembrane</keyword>
<keyword evidence="4 6" id="KW-1133">Transmembrane helix</keyword>
<dbReference type="Pfam" id="PF02104">
    <property type="entry name" value="SURF1"/>
    <property type="match status" value="1"/>
</dbReference>
<comment type="caution">
    <text evidence="6">Lacks conserved residue(s) required for the propagation of feature annotation.</text>
</comment>
<dbReference type="InterPro" id="IPR045214">
    <property type="entry name" value="Surf1/Surf4"/>
</dbReference>
<evidence type="ECO:0000256" key="6">
    <source>
        <dbReference type="RuleBase" id="RU363076"/>
    </source>
</evidence>
<protein>
    <recommendedName>
        <fullName evidence="6">SURF1-like protein</fullName>
    </recommendedName>
</protein>
<gene>
    <name evidence="7" type="ORF">C7I55_23470</name>
</gene>
<dbReference type="PANTHER" id="PTHR23427">
    <property type="entry name" value="SURFEIT LOCUS PROTEIN"/>
    <property type="match status" value="1"/>
</dbReference>
<evidence type="ECO:0000256" key="3">
    <source>
        <dbReference type="ARBA" id="ARBA00022692"/>
    </source>
</evidence>
<dbReference type="Proteomes" id="UP000241167">
    <property type="component" value="Unassembled WGS sequence"/>
</dbReference>
<comment type="caution">
    <text evidence="7">The sequence shown here is derived from an EMBL/GenBank/DDBJ whole genome shotgun (WGS) entry which is preliminary data.</text>
</comment>
<dbReference type="EMBL" id="PXYI01000010">
    <property type="protein sequence ID" value="PSJ37033.1"/>
    <property type="molecule type" value="Genomic_DNA"/>
</dbReference>
<evidence type="ECO:0000313" key="8">
    <source>
        <dbReference type="Proteomes" id="UP000241167"/>
    </source>
</evidence>
<accession>A0A2P7QGG5</accession>
<dbReference type="OrthoDB" id="6079986at2"/>